<keyword evidence="4" id="KW-1185">Reference proteome</keyword>
<organism evidence="3 4">
    <name type="scientific">Pantoea eucrina</name>
    <dbReference type="NCBI Taxonomy" id="472693"/>
    <lineage>
        <taxon>Bacteria</taxon>
        <taxon>Pseudomonadati</taxon>
        <taxon>Pseudomonadota</taxon>
        <taxon>Gammaproteobacteria</taxon>
        <taxon>Enterobacterales</taxon>
        <taxon>Erwiniaceae</taxon>
        <taxon>Pantoea</taxon>
    </lineage>
</organism>
<dbReference type="InterPro" id="IPR007037">
    <property type="entry name" value="SIP_rossman_dom"/>
</dbReference>
<dbReference type="CDD" id="cd06193">
    <property type="entry name" value="siderophore_interacting"/>
    <property type="match status" value="1"/>
</dbReference>
<comment type="similarity">
    <text evidence="1">Belongs to the SIP oxidoreductase family.</text>
</comment>
<dbReference type="InterPro" id="IPR017927">
    <property type="entry name" value="FAD-bd_FR_type"/>
</dbReference>
<dbReference type="EMBL" id="JAOBTT010000001">
    <property type="protein sequence ID" value="MDZ7277409.1"/>
    <property type="molecule type" value="Genomic_DNA"/>
</dbReference>
<dbReference type="Gene3D" id="3.40.50.80">
    <property type="entry name" value="Nucleotide-binding domain of ferredoxin-NADP reductase (FNR) module"/>
    <property type="match status" value="1"/>
</dbReference>
<dbReference type="Proteomes" id="UP001288620">
    <property type="component" value="Unassembled WGS sequence"/>
</dbReference>
<dbReference type="InterPro" id="IPR017938">
    <property type="entry name" value="Riboflavin_synthase-like_b-brl"/>
</dbReference>
<dbReference type="Pfam" id="PF08021">
    <property type="entry name" value="FAD_binding_9"/>
    <property type="match status" value="1"/>
</dbReference>
<dbReference type="Pfam" id="PF04954">
    <property type="entry name" value="SIP"/>
    <property type="match status" value="1"/>
</dbReference>
<reference evidence="4" key="1">
    <citation type="submission" date="2023-07" db="EMBL/GenBank/DDBJ databases">
        <title>Structural and functional analysis of rice phyllospheric bacteria for their antimicrobial properties and defense elicitation against blast disease.</title>
        <authorList>
            <person name="Sahu K.P."/>
            <person name="Asharani P."/>
            <person name="Kumar M."/>
            <person name="Reddy B."/>
            <person name="Kumar A."/>
        </authorList>
    </citation>
    <scope>NUCLEOTIDE SEQUENCE [LARGE SCALE GENOMIC DNA]</scope>
    <source>
        <strain evidence="4">OsEp_Plm_30P10</strain>
    </source>
</reference>
<comment type="caution">
    <text evidence="3">The sequence shown here is derived from an EMBL/GenBank/DDBJ whole genome shotgun (WGS) entry which is preliminary data.</text>
</comment>
<evidence type="ECO:0000313" key="3">
    <source>
        <dbReference type="EMBL" id="MDZ7277409.1"/>
    </source>
</evidence>
<dbReference type="RefSeq" id="WP_322541519.1">
    <property type="nucleotide sequence ID" value="NZ_JAOBTT010000001.1"/>
</dbReference>
<dbReference type="Gene3D" id="2.40.30.10">
    <property type="entry name" value="Translation factors"/>
    <property type="match status" value="1"/>
</dbReference>
<feature type="domain" description="FAD-binding FR-type" evidence="2">
    <location>
        <begin position="17"/>
        <end position="139"/>
    </location>
</feature>
<proteinExistence type="inferred from homology"/>
<protein>
    <submittedName>
        <fullName evidence="3">Siderophore-interacting protein</fullName>
    </submittedName>
</protein>
<evidence type="ECO:0000256" key="1">
    <source>
        <dbReference type="ARBA" id="ARBA00035644"/>
    </source>
</evidence>
<dbReference type="SUPFAM" id="SSF63380">
    <property type="entry name" value="Riboflavin synthase domain-like"/>
    <property type="match status" value="1"/>
</dbReference>
<dbReference type="InterPro" id="IPR039374">
    <property type="entry name" value="SIP_fam"/>
</dbReference>
<evidence type="ECO:0000313" key="4">
    <source>
        <dbReference type="Proteomes" id="UP001288620"/>
    </source>
</evidence>
<evidence type="ECO:0000259" key="2">
    <source>
        <dbReference type="PROSITE" id="PS51384"/>
    </source>
</evidence>
<dbReference type="InterPro" id="IPR013113">
    <property type="entry name" value="SIP_FAD-bd"/>
</dbReference>
<sequence>MHTHITPRAPQRIRNELRFRHIAVVSKTLIAEAFWRITFTGEDLAGFHSPSFDDHIKVFFAAEAGALSVLPQMTDEGIVWPGGVRPVARDYTPLAFNGRDALTLDFWRHDGGIASGWAEQAAVGDRLVIGGPRGSCVAPVDYAWQLYVCDETGLPAVKRRLAEIQAQHVHLFAFADADVGAAYLGDLDGVTVSWLGSSARQADNLQLLWDQLAALPLPETEYFIWLTGEGEGVKRLSDYFIQQRGAHPDVVRAVAYWHRK</sequence>
<dbReference type="PANTHER" id="PTHR30157">
    <property type="entry name" value="FERRIC REDUCTASE, NADPH-DEPENDENT"/>
    <property type="match status" value="1"/>
</dbReference>
<name>A0ABU5LBU8_9GAMM</name>
<dbReference type="PANTHER" id="PTHR30157:SF0">
    <property type="entry name" value="NADPH-DEPENDENT FERRIC-CHELATE REDUCTASE"/>
    <property type="match status" value="1"/>
</dbReference>
<dbReference type="PROSITE" id="PS51384">
    <property type="entry name" value="FAD_FR"/>
    <property type="match status" value="1"/>
</dbReference>
<gene>
    <name evidence="3" type="ORF">N4G40_03810</name>
</gene>
<accession>A0ABU5LBU8</accession>
<dbReference type="InterPro" id="IPR039261">
    <property type="entry name" value="FNR_nucleotide-bd"/>
</dbReference>